<sequence>LHFQAVVRMCSGGFCFDRSLCSSLMKKLRERMEQLEAKCFELANRQFNLDSSMQVSEVLFSRLKLSYPGGSSTKRHLSTNKAILEQMQTQHPIVAKILSYRRFKHALSQCLVPMERFVDDDGMVRSHCDMNTSTGRILSVEPNVQTVPKDDLVDGMGLRHLFRAQPGCVLISADYSQLELRVLAHLSSDPALIEILRDGQDVFADMSARLDISRDTTKKLCYGVIYGMGAKTLAETVKKSAAEADELIKNFFKSFPKVRTYINKTKEQGVREGFVATALGRRRVTCNARGRQQDVARDDRQSINYTIQGTASEIFKRAIVVLDEVRLGAARIVMTVHDEIIVQCAQEVEEEMKRRIRFEMERVFPEFRVPLPVKIRSGPNWGSLS</sequence>
<dbReference type="GO" id="GO:0003887">
    <property type="term" value="F:DNA-directed DNA polymerase activity"/>
    <property type="evidence" value="ECO:0007669"/>
    <property type="project" value="InterPro"/>
</dbReference>
<evidence type="ECO:0000313" key="3">
    <source>
        <dbReference type="Proteomes" id="UP000050761"/>
    </source>
</evidence>
<dbReference type="PRINTS" id="PR00868">
    <property type="entry name" value="DNAPOLI"/>
</dbReference>
<accession>A0A183FGQ9</accession>
<dbReference type="AlphaFoldDB" id="A0A183FGQ9"/>
<keyword evidence="1" id="KW-0175">Coiled coil</keyword>
<feature type="coiled-coil region" evidence="1">
    <location>
        <begin position="18"/>
        <end position="45"/>
    </location>
</feature>
<dbReference type="InterPro" id="IPR002298">
    <property type="entry name" value="DNA_polymerase_A"/>
</dbReference>
<dbReference type="CDD" id="cd08638">
    <property type="entry name" value="DNA_pol_A_theta"/>
    <property type="match status" value="1"/>
</dbReference>
<protein>
    <submittedName>
        <fullName evidence="4">POLAc domain-containing protein</fullName>
    </submittedName>
</protein>
<dbReference type="PANTHER" id="PTHR10133">
    <property type="entry name" value="DNA POLYMERASE I"/>
    <property type="match status" value="1"/>
</dbReference>
<dbReference type="PANTHER" id="PTHR10133:SF62">
    <property type="entry name" value="DNA POLYMERASE THETA"/>
    <property type="match status" value="1"/>
</dbReference>
<dbReference type="WBParaSite" id="HPBE_0000586601-mRNA-1">
    <property type="protein sequence ID" value="HPBE_0000586601-mRNA-1"/>
    <property type="gene ID" value="HPBE_0000586601"/>
</dbReference>
<dbReference type="Gene3D" id="3.30.70.370">
    <property type="match status" value="1"/>
</dbReference>
<dbReference type="Proteomes" id="UP000050761">
    <property type="component" value="Unassembled WGS sequence"/>
</dbReference>
<dbReference type="Pfam" id="PF00476">
    <property type="entry name" value="DNA_pol_A"/>
    <property type="match status" value="1"/>
</dbReference>
<dbReference type="GO" id="GO:0006261">
    <property type="term" value="P:DNA-templated DNA replication"/>
    <property type="evidence" value="ECO:0007669"/>
    <property type="project" value="InterPro"/>
</dbReference>
<dbReference type="InterPro" id="IPR043502">
    <property type="entry name" value="DNA/RNA_pol_sf"/>
</dbReference>
<dbReference type="Gene3D" id="1.10.150.20">
    <property type="entry name" value="5' to 3' exonuclease, C-terminal subdomain"/>
    <property type="match status" value="1"/>
</dbReference>
<dbReference type="SUPFAM" id="SSF56672">
    <property type="entry name" value="DNA/RNA polymerases"/>
    <property type="match status" value="1"/>
</dbReference>
<evidence type="ECO:0000313" key="4">
    <source>
        <dbReference type="WBParaSite" id="HPBE_0000586601-mRNA-1"/>
    </source>
</evidence>
<feature type="domain" description="DNA-directed DNA polymerase family A palm" evidence="2">
    <location>
        <begin position="155"/>
        <end position="348"/>
    </location>
</feature>
<reference evidence="4" key="1">
    <citation type="submission" date="2019-09" db="UniProtKB">
        <authorList>
            <consortium name="WormBaseParasite"/>
        </authorList>
    </citation>
    <scope>IDENTIFICATION</scope>
</reference>
<proteinExistence type="predicted"/>
<organism evidence="3 4">
    <name type="scientific">Heligmosomoides polygyrus</name>
    <name type="common">Parasitic roundworm</name>
    <dbReference type="NCBI Taxonomy" id="6339"/>
    <lineage>
        <taxon>Eukaryota</taxon>
        <taxon>Metazoa</taxon>
        <taxon>Ecdysozoa</taxon>
        <taxon>Nematoda</taxon>
        <taxon>Chromadorea</taxon>
        <taxon>Rhabditida</taxon>
        <taxon>Rhabditina</taxon>
        <taxon>Rhabditomorpha</taxon>
        <taxon>Strongyloidea</taxon>
        <taxon>Heligmosomidae</taxon>
        <taxon>Heligmosomoides</taxon>
    </lineage>
</organism>
<dbReference type="GO" id="GO:0003677">
    <property type="term" value="F:DNA binding"/>
    <property type="evidence" value="ECO:0007669"/>
    <property type="project" value="InterPro"/>
</dbReference>
<dbReference type="GO" id="GO:0097681">
    <property type="term" value="P:double-strand break repair via alternative nonhomologous end joining"/>
    <property type="evidence" value="ECO:0007669"/>
    <property type="project" value="TreeGrafter"/>
</dbReference>
<dbReference type="InterPro" id="IPR001098">
    <property type="entry name" value="DNA-dir_DNA_pol_A_palm_dom"/>
</dbReference>
<keyword evidence="3" id="KW-1185">Reference proteome</keyword>
<evidence type="ECO:0000256" key="1">
    <source>
        <dbReference type="SAM" id="Coils"/>
    </source>
</evidence>
<dbReference type="SMART" id="SM00482">
    <property type="entry name" value="POLAc"/>
    <property type="match status" value="1"/>
</dbReference>
<evidence type="ECO:0000259" key="2">
    <source>
        <dbReference type="SMART" id="SM00482"/>
    </source>
</evidence>
<dbReference type="Gene3D" id="1.20.1060.10">
    <property type="entry name" value="Taq DNA Polymerase, Chain T, domain 4"/>
    <property type="match status" value="1"/>
</dbReference>
<name>A0A183FGQ9_HELPZ</name>